<organism evidence="4 5">
    <name type="scientific">Phyllobacterium phragmitis</name>
    <dbReference type="NCBI Taxonomy" id="2670329"/>
    <lineage>
        <taxon>Bacteria</taxon>
        <taxon>Pseudomonadati</taxon>
        <taxon>Pseudomonadota</taxon>
        <taxon>Alphaproteobacteria</taxon>
        <taxon>Hyphomicrobiales</taxon>
        <taxon>Phyllobacteriaceae</taxon>
        <taxon>Phyllobacterium</taxon>
    </lineage>
</organism>
<keyword evidence="5" id="KW-1185">Reference proteome</keyword>
<dbReference type="Proteomes" id="UP000239434">
    <property type="component" value="Unassembled WGS sequence"/>
</dbReference>
<dbReference type="InterPro" id="IPR050557">
    <property type="entry name" value="RTX_toxin/Mannuronan_C5-epim"/>
</dbReference>
<dbReference type="PRINTS" id="PR00313">
    <property type="entry name" value="CABNDNGRPT"/>
</dbReference>
<dbReference type="InterPro" id="IPR018511">
    <property type="entry name" value="Hemolysin-typ_Ca-bd_CS"/>
</dbReference>
<keyword evidence="2" id="KW-0964">Secreted</keyword>
<accession>A0A2S9IJT9</accession>
<dbReference type="SUPFAM" id="SSF51120">
    <property type="entry name" value="beta-Roll"/>
    <property type="match status" value="13"/>
</dbReference>
<dbReference type="PANTHER" id="PTHR38340">
    <property type="entry name" value="S-LAYER PROTEIN"/>
    <property type="match status" value="1"/>
</dbReference>
<comment type="subcellular location">
    <subcellularLocation>
        <location evidence="1">Secreted</location>
    </subcellularLocation>
</comment>
<evidence type="ECO:0000256" key="2">
    <source>
        <dbReference type="ARBA" id="ARBA00022525"/>
    </source>
</evidence>
<evidence type="ECO:0000313" key="5">
    <source>
        <dbReference type="Proteomes" id="UP000239434"/>
    </source>
</evidence>
<evidence type="ECO:0000256" key="1">
    <source>
        <dbReference type="ARBA" id="ARBA00004613"/>
    </source>
</evidence>
<protein>
    <submittedName>
        <fullName evidence="4">Uncharacterized protein</fullName>
    </submittedName>
</protein>
<dbReference type="RefSeq" id="WP_105745490.1">
    <property type="nucleotide sequence ID" value="NZ_PVBR01000031.1"/>
</dbReference>
<dbReference type="PROSITE" id="PS00330">
    <property type="entry name" value="HEMOLYSIN_CALCIUM"/>
    <property type="match status" value="7"/>
</dbReference>
<name>A0A2S9IJT9_9HYPH</name>
<dbReference type="InterPro" id="IPR001343">
    <property type="entry name" value="Hemolysn_Ca-bd"/>
</dbReference>
<reference evidence="4 5" key="1">
    <citation type="submission" date="2018-02" db="EMBL/GenBank/DDBJ databases">
        <title>The draft genome of Phyllobacterium sp. 1N-3.</title>
        <authorList>
            <person name="Liu L."/>
            <person name="Li L."/>
            <person name="Zhang X."/>
            <person name="Wang T."/>
            <person name="Liang L."/>
        </authorList>
    </citation>
    <scope>NUCLEOTIDE SEQUENCE [LARGE SCALE GENOMIC DNA]</scope>
    <source>
        <strain evidence="4 5">1N-3</strain>
    </source>
</reference>
<feature type="region of interest" description="Disordered" evidence="3">
    <location>
        <begin position="5029"/>
        <end position="5049"/>
    </location>
</feature>
<evidence type="ECO:0000313" key="4">
    <source>
        <dbReference type="EMBL" id="PRD40778.1"/>
    </source>
</evidence>
<dbReference type="PANTHER" id="PTHR38340:SF1">
    <property type="entry name" value="S-LAYER PROTEIN"/>
    <property type="match status" value="1"/>
</dbReference>
<gene>
    <name evidence="4" type="ORF">C5748_25180</name>
</gene>
<dbReference type="InterPro" id="IPR011049">
    <property type="entry name" value="Serralysin-like_metalloprot_C"/>
</dbReference>
<sequence>MITKTLVIGQVEYEIVVVAEGNPATSYQITVTAADGSTRSLNVPVLASSSPIRDVQILDGGDSVLVWALSQNGEVTVTAHDPNNLSVSIEATRALSAYIAHGAGKFVAISEIDGKMVMVDAQGYVHTFKYENGLGTLTRSAEKVFDPSSVNFDKTQALEIFLGADASGAPTLVLRGATGSRGTGPMAEIESKPVDLDRLNRISDVRDGTVPFGGDASGVKIAVSNGRLLYSNGTEWKAISGFGEVSQLQRVEGGVTFVEAGRQLRFLADDTDLAAANVETALLLDVTANAYFSDAGYTIQASDFDGTVMLVLDSLGMIRMVVRADDGETMLVLDVNPKIFAGDVQSGAVLTDVIVKRIPAGEPGAGSAFPYKIIGVASDGSLVEASLADQAPQQEAGTRELRFTTANFVSGYGTSDGIRFHAIESASDGTIVLSGTNAKATIGSRDFVAAYDTGTGVLSDVTRALQGGSIGMPLQIAQGDIRIPNSGEMFTVIDGEVHYFNALTGAFEGTGLRLDDLKIGADGKLYGLYGRSVVVPLDELGRTYLELGRSNSLADITVRGYSFEAPLRDFAVDGNGNVVALFEDGSSVRVEAKSTPNNYFFSKLPEAELGLASGTFPPDYIYNDTQDVIVPFFGESDLFTNGQTPLELGEEYLHTADKALQAADGARLVLTDMGQVWFGTTTQIGDADDGQTTYTWTRWNLPASIDPQSVELFVDGNGEPIIQARRAQGGEVVYVRGNAQGLVRELAFPTSTGLPGNGGATGGIVPMSRIVVDKNGVYYGLSEAGNLYKSEADGNGRLTWANIQPPDMTITDLDLDPAGAILVAAKDGFAYEVDDAAAQTWKQVDRTAHAATTDNLFKRSTADSKAFNFDANILRSDISTAVKRQILAEAEQSAEVVIAGLKERAYRTIPEALATKIFYPGGRRIWNWGANFASWLSHPVTGTKNFGAAVIERLQKIYANVFSRGNVADAASDLALAKFWHAKELQRNRDFIASRREIPAGTLATLRGVTVTSGGQQQSLFDLMSTDMDETLYRLEQALGSNRDDWGKSATYKSMNHWWTGKIETNLIDVLIDARKKIVGEGVADDVLTHLDAMKAKGIFIAASDVYGSYSLFAGQLLEQQQVLNKMLTGLQNIAEDATIADKDAAAKAAAESARRLYDASPVTLFGKTGHSDYTNAAMGMKAFSHIRNNLQVEHHRVATVGTFDGKLTENRTEKLISMFEGMDTGGYIKLDSNWKNTFRPAFRAMRLFEAGYTGATIYAGLRKTTDYNIKIVKTANGLKLSIGSEVDWAGILKARPWAGEAGTFNFDVDFDFAVGLEAGKSWDSIATFTFENGEKDKLRRVLEGLFENKLSNTELLALADTGEASRSSTTKAKLNASIGNTLLHGQNQGDLGAPNEFISSDNIDGPVYDKQVFYYQNMIYGANPEYTWDLVNYTGTTGYSSSADNSGQYALSTKSKVEYFKSHGWDTSLIFYQRLRVQGRQYGADGDEIQRLGMPIEPVLGSLSLNGTTYDKSGDPGLYNYALVSNNGYKMSYTPVVDAQTGTRRDVLRDVSYSVTFARDGNVFNIERIKTLLNSLPKAQAEKLRGDLVNMVSFTTEANRNQVAERLHQIVLRKPELSAQVQLLLGIAKFTRAEEKTLFERELRRIVDQSPELTDIVAQIVDENLNSDRWRPDNGATISISMGLGQDQIDRLNNPTAAEASIPLQNRIAMMVNQSSDVQLREISASETLSISETVTAGLIAEYKGNASVSTGTTLATLSFTEDAKGLRYNAAKSSGILLDSTRLAFTRAADDLTRFNALAGQDAMSRFASGHPTTLTALQTERDAIRKQIVLLDMEKNGTLQGYADAIYRLFDLTQADGSISDEEKARRIVVIEAFSKEGTESAVSRERLDQFIADIGLDAAGDDAKSLREVVGNYNDSLANARLDDLYPNGYPVNAVIILDADNLAGQIYVVGGEVYYIKQTPANNGDLTYTKLPADLVRKVVADQGQELLAAMHGYETGLVTLSDRKLFSAADIARLEAGDAAAPARATERQLAIANDLNRQLEIVSIAERYATSGMAPTPAEKFILMEFFGTDETGQNVDRDELRAVIKSPDALANFKQQVEELRAAALDVNDLDGKKPFEVIKQFEAADLARQKLGSDFTMTMQAVAMDLGKGYTITSNRQKHAQGNFFSTSNGQAAAMNRANIALAVSGSPTSLTDALTTASLIETLRTNGLASSGEIQRLEAFREKMMDMASSAVLTDVVDMGLTGLGVHVLDSVPPGGNFAIEIRGGYGSISIGTRVDANGKREFYLFDPLVNEIVISGDAVDAVLRGEGTAVQKNKLSYAISDTLAKYLDMRSGRVDEAGNPIKLSAHYGIDPAHLQTYAYDLATLRGADETGDLFEFLNGEKQPAAGEPKLSGQDIHKGFVLDRDRFTDDQKVTIDGEEIRLKTLYDMGAMLHGERINSTTDLSSEAAKRNLVFDPDVLASYLKRTADTMRNPNAGMSALSNFLGTAAPVPSSPLNGSATTKTAQEAKAVMRALRSRIGEVGTYAVLKYDPNTANYITALNMLNSIEFNVSASGGMGNVWDRLADPLSGDVKVTTPGSVVGRWGNYLDGVVGRVGLLQGFIGIGAFVRRKNVEGELSKEEKTMGRIAGVGLGLDLGSGKLELGMASAGRSILKSSYATSTKVGWLTRRVGNAMKSGASTLAFVSVGFDAYSAAASFKEVRNNDLDADTARFLRVNGGLSILSGALNVAMGISLAVGGAVATAAAAAFGIAGAVVAVSTMIYNAVKSVKQLKETYGVTLTRAEKAREGFRAFIGLGVSSKTKARLQREAERNLATKNFNLGLEVDAIRVFAEDELYALNNPLETAARVSHVVMSYGDKNNDQFEAYHKVRYRIYYSLKNPETGKWEHNKISQSEVMSVTNKVMIDLIEEEKKRIASIYGEENVVFAHYNEAHNFHESWSSRFIGDDSKFQYLTERKQTSDAPNTNGKNWDAFSYSNFSDSKVKGLYGAGGDLIQEYDIKSRLEIYSTANYAIIARKDYNVETDYVLWQLGGAADGQVDIMYGRADEANWFNIYDGQQRAYGGANDDRFVLQLQDADRGKTVSKTLVGNGGSDMLVLVEGDGKMASGERSIVYLISDEGDPTGNLLSTTPFGQFRAESIENFSGLEGTTDEVWGSEVDNVINGLGGNDELHGGAGADTIFLYQGDLGDGGTGGDVYVIQPAKDADSNPTSGRIVITEESTIEEVNAISLDYRLENVSAAVLVPVFAADGVTVLGYDVEIGLQNGNGQVTTLVLKDLFDAEGLYKDKNFVLQTKDGFALIPQFARDLVGDGATGTASGADLLTLHAQAFDGRFAVRYSVEADMSVELQANDYYYSAKVLDGAYVTLHAETGLVEVREETLLALNGGVAPGRILRSYTLPDRFILLTEGTDYRDDLRGTAGGDILNGKAGNDKLSGGDGQDVYAVTFNLEEDPDTGLHDETYHITSAGEVVILNETPGHEVEDENGDLVTQYDTDVIATNLRNDDMGLRRDEANPDDVLIYYAPDEASTRVIRLKNFMLGEEHRHIAVQDVDGTIWSIELDASGEPVFGFGIGEGTDPLEGEAGSDDTALNGRDDITAAERSVYIEGLGGDDLLRVGSYFDEVGNALGGDILNGGAGNDRLVGGAAASQLFGDEGDDVLISFDADDLLATGFGNDIVDLSRTKGGTKIIDTASARDGAGVTTELNRVILPFDIAADGVGFIRYESSLVIYAMFDLDGTGEREMLLVLSDYFTDGAKRAVQLEYHANLTGVPDDGVLDSAGATSVMTADALWRKAVHAGATSSDDVLFLTPEMLTTVSSTVKSFSAGEGHDIVVDDFTAQGAGVVHEIHGDGGTDQIFGRDGNDVIYGGDGDDILLGEEGDDILRGGAGDDYLEDMIGRNELYGEAGNDVLEGAGKLNGGAGSDTILGSDGNDELIAGNDAQGDVNYLQGYGGNDKLTGGAGRDFMNGGEGKDSVNGLAGDDVIYASPGKDILMGSAGHDVLSFEYVDEAVTGNFETRQFSGQWFSIDSVGRAKISSFEEAIGSDVDDDLTAGGETLILSGAGGSDHLIGTEGNDQLHAYYADAGGDGYESNWLEGKGGDDVLTGSSGDDMLDAGTGNDTIRLLGGVDWVLTGAGADVVDLRAASGLKVITTTAEEGEIDRLLLGFNPMFPSVLVERADGDMVISAYAEGAADPYLMLVLAGYFEDVAHERIALEFWDPAAGEDTPPLLVPTEILLAKVEGRLFATDGDDDLVLTNSDFIVLQNPDGGLHASFDAGDGDDTILYQPGEAPEQRTLVRREIDGGRGADAITSGAGVTHVFGGVGDDVILSTDAGTGVFGEDGNDVIGGEGLLDGGAGNDTLTGGAGSGTLIGGRGDDVLDGGAGDDTLDGGEGHDIVRGGDGDDLIHASSGLDVVDGGAGEDTLSFERADEGILFDMPGGVLDIESERRYGPMDFTSITGIERVIGSAHDDEIVGHEGLHHLEGGAGDDTLLGTDAADMLDGGTGDDLLIATGGGDTLIGGEGEDTLTFERMEEGAIFDLKTGLLPYGVSLVAIDGVEVLCLTRFADTVYGGTGFERIEAGAGNDILHGSIAGGTILDGDDGDDVFLAGAGGDIFIGAAGQDRVDFGTYSGGVSANFATQIFAALDEVVDGALGLQGVSGIEMVLGSAAGDTIVAGAGVTRIEGLGGNDVLSGSDADETILGDDGDDYVYVSAGTDTLYGNAGDNDVLSFERLDGGVNFEFEASQTFLTSATGSYALADVGSFEIAIGTDYADILSTGTQWSRTLRGGAGDDTLTSGTTKVDYLYGEDGDDTFVIIGREDVIDGGDGFDTVRLAFTPSGEFSFYEMTNWTSIEAVEGSDGDEYLNGSGAYASEVSSVHTIHGRGGNDRLKGTTSSDYLDGGSGNDHLYLRSSAGEDGVVDTVIGGSGYDILYVSTTYNTSLDVDFSQGGAVVWNSLGDKVIVQGIEEVWGEALRNDRIIADDHMVVLRGNEGDDYLKGNARDNLLIGDTNYASSSFSSDDEIWGEGGNDRIQGGHGQDELHGGDGDDLIYGQIDNDVLYGDAGRDQLWGDEGDDTLFGGAGEDVLRGGTGTDALYGEAGNDVLFVSKGRDVISGGDGFDILSFAEIGKGYVTTAAGTFNGAVFNGERPDESIMTDYEIASISGVEGLIGSAYSDKLVLGAAYEWVNAGAGDDYIYAEGSVKPIVVAGGAGKDIIAIGKNGDKAGGSDIYFGDGIIDITEVQKGNSVRSLRYGDMSQDKADIFYSWGRDEFLVGGGGDDVYNVTGASSSTGKDFGHVHILDAGGNDALNLATNKDTTNTAGAWNRVWFDREGEDLLILYNRESHDAGQTKVTVEGWFSAGSGDFKLEKITVDEINYIDAAGVDALVSAMQWYDPFEWNKAAGHNLTVTALASEQWKLAAA</sequence>
<dbReference type="Gene3D" id="2.150.10.10">
    <property type="entry name" value="Serralysin-like metalloprotease, C-terminal"/>
    <property type="match status" value="12"/>
</dbReference>
<evidence type="ECO:0000256" key="3">
    <source>
        <dbReference type="SAM" id="MobiDB-lite"/>
    </source>
</evidence>
<comment type="caution">
    <text evidence="4">The sequence shown here is derived from an EMBL/GenBank/DDBJ whole genome shotgun (WGS) entry which is preliminary data.</text>
</comment>
<feature type="region of interest" description="Disordered" evidence="3">
    <location>
        <begin position="4371"/>
        <end position="4396"/>
    </location>
</feature>
<dbReference type="Pfam" id="PF00353">
    <property type="entry name" value="HemolysinCabind"/>
    <property type="match status" value="22"/>
</dbReference>
<dbReference type="EMBL" id="PVBR01000031">
    <property type="protein sequence ID" value="PRD40778.1"/>
    <property type="molecule type" value="Genomic_DNA"/>
</dbReference>
<proteinExistence type="predicted"/>
<dbReference type="GO" id="GO:0005576">
    <property type="term" value="C:extracellular region"/>
    <property type="evidence" value="ECO:0007669"/>
    <property type="project" value="UniProtKB-SubCell"/>
</dbReference>
<dbReference type="GO" id="GO:0005509">
    <property type="term" value="F:calcium ion binding"/>
    <property type="evidence" value="ECO:0007669"/>
    <property type="project" value="InterPro"/>
</dbReference>